<dbReference type="InterPro" id="IPR011037">
    <property type="entry name" value="Pyrv_Knase-like_insert_dom_sf"/>
</dbReference>
<protein>
    <submittedName>
        <fullName evidence="2">MOSC domain containing protein</fullName>
    </submittedName>
</protein>
<dbReference type="PATRIC" id="fig|688269.3.peg.557"/>
<dbReference type="PANTHER" id="PTHR36930">
    <property type="entry name" value="METAL-SULFUR CLUSTER BIOSYNTHESIS PROTEINS YUAD-RELATED"/>
    <property type="match status" value="1"/>
</dbReference>
<dbReference type="Proteomes" id="UP000006804">
    <property type="component" value="Chromosome"/>
</dbReference>
<dbReference type="GO" id="GO:0030151">
    <property type="term" value="F:molybdenum ion binding"/>
    <property type="evidence" value="ECO:0007669"/>
    <property type="project" value="InterPro"/>
</dbReference>
<dbReference type="GO" id="GO:0030170">
    <property type="term" value="F:pyridoxal phosphate binding"/>
    <property type="evidence" value="ECO:0007669"/>
    <property type="project" value="InterPro"/>
</dbReference>
<dbReference type="KEGG" id="tta:Theth_0537"/>
<dbReference type="AlphaFoldDB" id="F7YXI5"/>
<dbReference type="InterPro" id="IPR052716">
    <property type="entry name" value="MOSC_domain"/>
</dbReference>
<sequence precursor="true">MNTGERITGKVLSVNISFQKGVRKKPVEEIELVENFGVKNDAHAGNWHRQVSMLSVKSIEKAKSWGIQVGYGDFAENITVDVPDIWRFPVGTKVYINECVLEITQVGKECHEKCVIAKSVGRCVMPIEGIFLRVLKGGKVKKGDNVVFEI</sequence>
<dbReference type="PROSITE" id="PS51340">
    <property type="entry name" value="MOSC"/>
    <property type="match status" value="1"/>
</dbReference>
<dbReference type="Gene3D" id="2.40.33.20">
    <property type="entry name" value="PK beta-barrel domain-like"/>
    <property type="match status" value="1"/>
</dbReference>
<keyword evidence="3" id="KW-1185">Reference proteome</keyword>
<dbReference type="SUPFAM" id="SSF50800">
    <property type="entry name" value="PK beta-barrel domain-like"/>
    <property type="match status" value="1"/>
</dbReference>
<evidence type="ECO:0000259" key="1">
    <source>
        <dbReference type="PROSITE" id="PS51340"/>
    </source>
</evidence>
<dbReference type="GO" id="GO:0003824">
    <property type="term" value="F:catalytic activity"/>
    <property type="evidence" value="ECO:0007669"/>
    <property type="project" value="InterPro"/>
</dbReference>
<evidence type="ECO:0000313" key="2">
    <source>
        <dbReference type="EMBL" id="AEH50626.1"/>
    </source>
</evidence>
<feature type="domain" description="MOSC" evidence="1">
    <location>
        <begin position="25"/>
        <end position="149"/>
    </location>
</feature>
<dbReference type="STRING" id="688269.Theth_0537"/>
<dbReference type="HOGENOM" id="CLU_122785_1_0_0"/>
<dbReference type="eggNOG" id="COG2258">
    <property type="taxonomic scope" value="Bacteria"/>
</dbReference>
<accession>F7YXI5</accession>
<organism evidence="2 3">
    <name type="scientific">Pseudothermotoga thermarum DSM 5069</name>
    <dbReference type="NCBI Taxonomy" id="688269"/>
    <lineage>
        <taxon>Bacteria</taxon>
        <taxon>Thermotogati</taxon>
        <taxon>Thermotogota</taxon>
        <taxon>Thermotogae</taxon>
        <taxon>Thermotogales</taxon>
        <taxon>Thermotogaceae</taxon>
        <taxon>Pseudothermotoga</taxon>
    </lineage>
</organism>
<dbReference type="EMBL" id="CP002351">
    <property type="protein sequence ID" value="AEH50626.1"/>
    <property type="molecule type" value="Genomic_DNA"/>
</dbReference>
<reference evidence="2 3" key="1">
    <citation type="submission" date="2010-11" db="EMBL/GenBank/DDBJ databases">
        <title>The complete genome of Thermotoga thermarum DSM 5069.</title>
        <authorList>
            <consortium name="US DOE Joint Genome Institute (JGI-PGF)"/>
            <person name="Lucas S."/>
            <person name="Copeland A."/>
            <person name="Lapidus A."/>
            <person name="Bruce D."/>
            <person name="Goodwin L."/>
            <person name="Pitluck S."/>
            <person name="Kyrpides N."/>
            <person name="Mavromatis K."/>
            <person name="Ivanova N."/>
            <person name="Zeytun A."/>
            <person name="Brettin T."/>
            <person name="Detter J.C."/>
            <person name="Tapia R."/>
            <person name="Han C."/>
            <person name="Land M."/>
            <person name="Hauser L."/>
            <person name="Markowitz V."/>
            <person name="Cheng J.-F."/>
            <person name="Hugenholtz P."/>
            <person name="Woyke T."/>
            <person name="Wu D."/>
            <person name="Spring S."/>
            <person name="Schroeder M."/>
            <person name="Brambilla E."/>
            <person name="Klenk H.-P."/>
            <person name="Eisen J.A."/>
        </authorList>
    </citation>
    <scope>NUCLEOTIDE SEQUENCE [LARGE SCALE GENOMIC DNA]</scope>
    <source>
        <strain evidence="2 3">DSM 5069</strain>
    </source>
</reference>
<dbReference type="PANTHER" id="PTHR36930:SF1">
    <property type="entry name" value="MOSC DOMAIN-CONTAINING PROTEIN"/>
    <property type="match status" value="1"/>
</dbReference>
<dbReference type="InterPro" id="IPR005302">
    <property type="entry name" value="MoCF_Sase_C"/>
</dbReference>
<dbReference type="Pfam" id="PF03473">
    <property type="entry name" value="MOSC"/>
    <property type="match status" value="1"/>
</dbReference>
<dbReference type="RefSeq" id="WP_013931849.1">
    <property type="nucleotide sequence ID" value="NC_015707.1"/>
</dbReference>
<evidence type="ECO:0000313" key="3">
    <source>
        <dbReference type="Proteomes" id="UP000006804"/>
    </source>
</evidence>
<proteinExistence type="predicted"/>
<gene>
    <name evidence="2" type="ORF">Theth_0537</name>
</gene>
<name>F7YXI5_9THEM</name>